<protein>
    <submittedName>
        <fullName evidence="1">Uncharacterized protein</fullName>
    </submittedName>
</protein>
<gene>
    <name evidence="1" type="ORF">E3N84_01745</name>
</gene>
<dbReference type="EMBL" id="SOFI01000003">
    <property type="protein sequence ID" value="TFB78904.1"/>
    <property type="molecule type" value="Genomic_DNA"/>
</dbReference>
<comment type="caution">
    <text evidence="1">The sequence shown here is derived from an EMBL/GenBank/DDBJ whole genome shotgun (WGS) entry which is preliminary data.</text>
</comment>
<keyword evidence="2" id="KW-1185">Reference proteome</keyword>
<dbReference type="OrthoDB" id="4954114at2"/>
<dbReference type="RefSeq" id="WP_134542207.1">
    <property type="nucleotide sequence ID" value="NZ_JACHBP010000001.1"/>
</dbReference>
<name>A0A4R8V720_9MICO</name>
<dbReference type="Proteomes" id="UP000298488">
    <property type="component" value="Unassembled WGS sequence"/>
</dbReference>
<proteinExistence type="predicted"/>
<dbReference type="AlphaFoldDB" id="A0A4R8V720"/>
<reference evidence="1 2" key="1">
    <citation type="submission" date="2019-03" db="EMBL/GenBank/DDBJ databases">
        <title>Genomics of glacier-inhabiting Cryobacterium strains.</title>
        <authorList>
            <person name="Liu Q."/>
            <person name="Xin Y.-H."/>
        </authorList>
    </citation>
    <scope>NUCLEOTIDE SEQUENCE [LARGE SCALE GENOMIC DNA]</scope>
    <source>
        <strain evidence="1 2">CGMCC 1.10440</strain>
    </source>
</reference>
<organism evidence="1 2">
    <name type="scientific">Terrimesophilobacter mesophilus</name>
    <dbReference type="NCBI Taxonomy" id="433647"/>
    <lineage>
        <taxon>Bacteria</taxon>
        <taxon>Bacillati</taxon>
        <taxon>Actinomycetota</taxon>
        <taxon>Actinomycetes</taxon>
        <taxon>Micrococcales</taxon>
        <taxon>Microbacteriaceae</taxon>
        <taxon>Terrimesophilobacter</taxon>
    </lineage>
</organism>
<evidence type="ECO:0000313" key="1">
    <source>
        <dbReference type="EMBL" id="TFB78904.1"/>
    </source>
</evidence>
<sequence>MATESSHSVLAGRLRRRVVETGVISAELREGAMHAGGAEHDDLGAPYDVLARTIGTASHRVTDAQVSAVREASGSDRATFEIVMSASVGAGLKRWDAAARAIREAEDAAR</sequence>
<accession>A0A4R8V720</accession>
<evidence type="ECO:0000313" key="2">
    <source>
        <dbReference type="Proteomes" id="UP000298488"/>
    </source>
</evidence>